<dbReference type="Pfam" id="PF01794">
    <property type="entry name" value="Ferric_reduct"/>
    <property type="match status" value="1"/>
</dbReference>
<feature type="domain" description="FAD-binding FR-type" evidence="11">
    <location>
        <begin position="348"/>
        <end position="458"/>
    </location>
</feature>
<dbReference type="Pfam" id="PF08030">
    <property type="entry name" value="NAD_binding_6"/>
    <property type="match status" value="1"/>
</dbReference>
<reference evidence="12" key="1">
    <citation type="journal article" date="2020" name="Stud. Mycol.">
        <title>101 Dothideomycetes genomes: a test case for predicting lifestyles and emergence of pathogens.</title>
        <authorList>
            <person name="Haridas S."/>
            <person name="Albert R."/>
            <person name="Binder M."/>
            <person name="Bloem J."/>
            <person name="Labutti K."/>
            <person name="Salamov A."/>
            <person name="Andreopoulos B."/>
            <person name="Baker S."/>
            <person name="Barry K."/>
            <person name="Bills G."/>
            <person name="Bluhm B."/>
            <person name="Cannon C."/>
            <person name="Castanera R."/>
            <person name="Culley D."/>
            <person name="Daum C."/>
            <person name="Ezra D."/>
            <person name="Gonzalez J."/>
            <person name="Henrissat B."/>
            <person name="Kuo A."/>
            <person name="Liang C."/>
            <person name="Lipzen A."/>
            <person name="Lutzoni F."/>
            <person name="Magnuson J."/>
            <person name="Mondo S."/>
            <person name="Nolan M."/>
            <person name="Ohm R."/>
            <person name="Pangilinan J."/>
            <person name="Park H.-J."/>
            <person name="Ramirez L."/>
            <person name="Alfaro M."/>
            <person name="Sun H."/>
            <person name="Tritt A."/>
            <person name="Yoshinaga Y."/>
            <person name="Zwiers L.-H."/>
            <person name="Turgeon B."/>
            <person name="Goodwin S."/>
            <person name="Spatafora J."/>
            <person name="Crous P."/>
            <person name="Grigoriev I."/>
        </authorList>
    </citation>
    <scope>NUCLEOTIDE SEQUENCE</scope>
    <source>
        <strain evidence="12">CBS 207.26</strain>
    </source>
</reference>
<evidence type="ECO:0000313" key="12">
    <source>
        <dbReference type="EMBL" id="KAF2183320.1"/>
    </source>
</evidence>
<dbReference type="GO" id="GO:0015677">
    <property type="term" value="P:copper ion import"/>
    <property type="evidence" value="ECO:0007669"/>
    <property type="project" value="TreeGrafter"/>
</dbReference>
<keyword evidence="13" id="KW-1185">Reference proteome</keyword>
<evidence type="ECO:0000256" key="4">
    <source>
        <dbReference type="ARBA" id="ARBA00022692"/>
    </source>
</evidence>
<evidence type="ECO:0000256" key="1">
    <source>
        <dbReference type="ARBA" id="ARBA00004141"/>
    </source>
</evidence>
<protein>
    <recommendedName>
        <fullName evidence="11">FAD-binding FR-type domain-containing protein</fullName>
    </recommendedName>
</protein>
<feature type="transmembrane region" description="Helical" evidence="10">
    <location>
        <begin position="257"/>
        <end position="275"/>
    </location>
</feature>
<dbReference type="GO" id="GO:0005886">
    <property type="term" value="C:plasma membrane"/>
    <property type="evidence" value="ECO:0007669"/>
    <property type="project" value="TreeGrafter"/>
</dbReference>
<evidence type="ECO:0000313" key="13">
    <source>
        <dbReference type="Proteomes" id="UP000800200"/>
    </source>
</evidence>
<keyword evidence="3" id="KW-0813">Transport</keyword>
<keyword evidence="6 10" id="KW-1133">Transmembrane helix</keyword>
<dbReference type="SFLD" id="SFLDG01168">
    <property type="entry name" value="Ferric_reductase_subgroup_(FRE"/>
    <property type="match status" value="1"/>
</dbReference>
<organism evidence="12 13">
    <name type="scientific">Zopfia rhizophila CBS 207.26</name>
    <dbReference type="NCBI Taxonomy" id="1314779"/>
    <lineage>
        <taxon>Eukaryota</taxon>
        <taxon>Fungi</taxon>
        <taxon>Dikarya</taxon>
        <taxon>Ascomycota</taxon>
        <taxon>Pezizomycotina</taxon>
        <taxon>Dothideomycetes</taxon>
        <taxon>Dothideomycetes incertae sedis</taxon>
        <taxon>Zopfiaceae</taxon>
        <taxon>Zopfia</taxon>
    </lineage>
</organism>
<name>A0A6A6DZE8_9PEZI</name>
<dbReference type="CDD" id="cd06186">
    <property type="entry name" value="NOX_Duox_like_FAD_NADP"/>
    <property type="match status" value="1"/>
</dbReference>
<dbReference type="OrthoDB" id="167398at2759"/>
<dbReference type="InterPro" id="IPR017927">
    <property type="entry name" value="FAD-bd_FR_type"/>
</dbReference>
<evidence type="ECO:0000256" key="8">
    <source>
        <dbReference type="ARBA" id="ARBA00023065"/>
    </source>
</evidence>
<evidence type="ECO:0000256" key="7">
    <source>
        <dbReference type="ARBA" id="ARBA00023002"/>
    </source>
</evidence>
<evidence type="ECO:0000256" key="10">
    <source>
        <dbReference type="SAM" id="Phobius"/>
    </source>
</evidence>
<dbReference type="Gene3D" id="3.40.50.80">
    <property type="entry name" value="Nucleotide-binding domain of ferredoxin-NADP reductase (FNR) module"/>
    <property type="match status" value="1"/>
</dbReference>
<feature type="transmembrane region" description="Helical" evidence="10">
    <location>
        <begin position="218"/>
        <end position="237"/>
    </location>
</feature>
<feature type="transmembrane region" description="Helical" evidence="10">
    <location>
        <begin position="134"/>
        <end position="154"/>
    </location>
</feature>
<dbReference type="InterPro" id="IPR013112">
    <property type="entry name" value="FAD-bd_8"/>
</dbReference>
<comment type="similarity">
    <text evidence="2">Belongs to the ferric reductase (FRE) family.</text>
</comment>
<keyword evidence="4 10" id="KW-0812">Transmembrane</keyword>
<dbReference type="InterPro" id="IPR039261">
    <property type="entry name" value="FNR_nucleotide-bd"/>
</dbReference>
<evidence type="ECO:0000256" key="6">
    <source>
        <dbReference type="ARBA" id="ARBA00022989"/>
    </source>
</evidence>
<dbReference type="GO" id="GO:0000293">
    <property type="term" value="F:ferric-chelate reductase activity"/>
    <property type="evidence" value="ECO:0007669"/>
    <property type="project" value="UniProtKB-ARBA"/>
</dbReference>
<sequence length="681" mass="75974">MASLNEVDHQLLPRQHIQDHDSANAVKHYWGYPDRVIPCTNDKGSCEYLDGVYWMHTVSMLYTFIMWAVIGGILLVIVLARLFRPHRKGTGAESQKLKQGFLYRSWRSVASGCRRYLLPESLPRFFPNTTRLQIVILATICVYLTIFSLVGIVYKTWITPVKNSDKFNTRTGLGGFSDRVGALAYALTPLTIALSSRDSILSLLTGVPYQHFNFLHRWTGRIIFIQSFLHTLGWTIIEGKLYQPQPRVYVNFIKQTYMVWGIVAQILITFLYIFSTRWAIRLTGYEFFRKSHYVVAGVYLGACWGHWSKLACWMIAALGIMGIDLGLRILRVCLIHLGYKDGNKGLGFRAITSTVETFNDPSGTIVRLSFTHNHEPWSIGQHFYLTFPALSIWQSHPFTTASVPPTALVQPTHTYIIRARKGETARLAALTQAGSGERRGVCETPVILIGPYGCGVVDTEASNLLGIAGGTGISFTMPIITAALTNPPSLTQNIEMIWIIRHTENLNWIAPELLSLKTRLESCASSVIDEEMPKEGNVGVRRVRGKRFIIRIFVTRSPETISATAQRAQNKTISTKDLEISSASSSVSASPSGNQDLQELLRPHENFSITYLDHTHPNISSIVNDFIDDTVSSGRTQVVASGPAELGTDIRSAVAARNNAGGVWRGDERCDVACVWDDRMG</sequence>
<dbReference type="Pfam" id="PF08022">
    <property type="entry name" value="FAD_binding_8"/>
    <property type="match status" value="1"/>
</dbReference>
<dbReference type="SFLD" id="SFLDS00052">
    <property type="entry name" value="Ferric_Reductase_Domain"/>
    <property type="match status" value="1"/>
</dbReference>
<keyword evidence="7" id="KW-0560">Oxidoreductase</keyword>
<evidence type="ECO:0000256" key="9">
    <source>
        <dbReference type="ARBA" id="ARBA00023136"/>
    </source>
</evidence>
<comment type="subcellular location">
    <subcellularLocation>
        <location evidence="1">Membrane</location>
        <topology evidence="1">Multi-pass membrane protein</topology>
    </subcellularLocation>
</comment>
<evidence type="ECO:0000256" key="2">
    <source>
        <dbReference type="ARBA" id="ARBA00006278"/>
    </source>
</evidence>
<dbReference type="Proteomes" id="UP000800200">
    <property type="component" value="Unassembled WGS sequence"/>
</dbReference>
<dbReference type="PROSITE" id="PS51384">
    <property type="entry name" value="FAD_FR"/>
    <property type="match status" value="1"/>
</dbReference>
<dbReference type="InterPro" id="IPR051410">
    <property type="entry name" value="Ferric/Cupric_Reductase"/>
</dbReference>
<dbReference type="InterPro" id="IPR013130">
    <property type="entry name" value="Fe3_Rdtase_TM_dom"/>
</dbReference>
<dbReference type="SUPFAM" id="SSF52343">
    <property type="entry name" value="Ferredoxin reductase-like, C-terminal NADP-linked domain"/>
    <property type="match status" value="1"/>
</dbReference>
<keyword evidence="9 10" id="KW-0472">Membrane</keyword>
<dbReference type="AlphaFoldDB" id="A0A6A6DZE8"/>
<evidence type="ECO:0000256" key="3">
    <source>
        <dbReference type="ARBA" id="ARBA00022448"/>
    </source>
</evidence>
<dbReference type="GO" id="GO:0006826">
    <property type="term" value="P:iron ion transport"/>
    <property type="evidence" value="ECO:0007669"/>
    <property type="project" value="TreeGrafter"/>
</dbReference>
<evidence type="ECO:0000256" key="5">
    <source>
        <dbReference type="ARBA" id="ARBA00022982"/>
    </source>
</evidence>
<keyword evidence="5" id="KW-0249">Electron transport</keyword>
<gene>
    <name evidence="12" type="ORF">K469DRAFT_710844</name>
</gene>
<dbReference type="EMBL" id="ML994643">
    <property type="protein sequence ID" value="KAF2183320.1"/>
    <property type="molecule type" value="Genomic_DNA"/>
</dbReference>
<accession>A0A6A6DZE8</accession>
<evidence type="ECO:0000259" key="11">
    <source>
        <dbReference type="PROSITE" id="PS51384"/>
    </source>
</evidence>
<proteinExistence type="inferred from homology"/>
<feature type="transmembrane region" description="Helical" evidence="10">
    <location>
        <begin position="287"/>
        <end position="307"/>
    </location>
</feature>
<dbReference type="PANTHER" id="PTHR32361:SF3">
    <property type="entry name" value="REDUCTASE, PUTATIVE (AFU_ORTHOLOGUE AFUA_6G13750)-RELATED"/>
    <property type="match status" value="1"/>
</dbReference>
<dbReference type="InterPro" id="IPR013121">
    <property type="entry name" value="Fe_red_NAD-bd_6"/>
</dbReference>
<feature type="transmembrane region" description="Helical" evidence="10">
    <location>
        <begin position="60"/>
        <end position="80"/>
    </location>
</feature>
<dbReference type="GO" id="GO:0006879">
    <property type="term" value="P:intracellular iron ion homeostasis"/>
    <property type="evidence" value="ECO:0007669"/>
    <property type="project" value="TreeGrafter"/>
</dbReference>
<keyword evidence="8" id="KW-0406">Ion transport</keyword>
<dbReference type="PANTHER" id="PTHR32361">
    <property type="entry name" value="FERRIC/CUPRIC REDUCTASE TRANSMEMBRANE COMPONENT"/>
    <property type="match status" value="1"/>
</dbReference>